<dbReference type="SUPFAM" id="SSF52047">
    <property type="entry name" value="RNI-like"/>
    <property type="match status" value="1"/>
</dbReference>
<organism evidence="1 2">
    <name type="scientific">Nicrophorus vespilloides</name>
    <name type="common">Boreal carrion beetle</name>
    <dbReference type="NCBI Taxonomy" id="110193"/>
    <lineage>
        <taxon>Eukaryota</taxon>
        <taxon>Metazoa</taxon>
        <taxon>Ecdysozoa</taxon>
        <taxon>Arthropoda</taxon>
        <taxon>Hexapoda</taxon>
        <taxon>Insecta</taxon>
        <taxon>Pterygota</taxon>
        <taxon>Neoptera</taxon>
        <taxon>Endopterygota</taxon>
        <taxon>Coleoptera</taxon>
        <taxon>Polyphaga</taxon>
        <taxon>Staphyliniformia</taxon>
        <taxon>Silphidae</taxon>
        <taxon>Nicrophorinae</taxon>
        <taxon>Nicrophorus</taxon>
    </lineage>
</organism>
<gene>
    <name evidence="2" type="primary">LOC108566007</name>
</gene>
<dbReference type="InterPro" id="IPR032675">
    <property type="entry name" value="LRR_dom_sf"/>
</dbReference>
<protein>
    <submittedName>
        <fullName evidence="2">Uncharacterized protein LOC108566007 isoform X1</fullName>
    </submittedName>
</protein>
<dbReference type="RefSeq" id="XP_017781191.1">
    <property type="nucleotide sequence ID" value="XM_017925702.1"/>
</dbReference>
<proteinExistence type="predicted"/>
<dbReference type="GeneID" id="108566007"/>
<dbReference type="PANTHER" id="PTHR13318">
    <property type="entry name" value="PARTNER OF PAIRED, ISOFORM B-RELATED"/>
    <property type="match status" value="1"/>
</dbReference>
<reference evidence="2" key="1">
    <citation type="submission" date="2025-08" db="UniProtKB">
        <authorList>
            <consortium name="RefSeq"/>
        </authorList>
    </citation>
    <scope>IDENTIFICATION</scope>
    <source>
        <tissue evidence="2">Whole Larva</tissue>
    </source>
</reference>
<dbReference type="Gene3D" id="3.80.10.10">
    <property type="entry name" value="Ribonuclease Inhibitor"/>
    <property type="match status" value="2"/>
</dbReference>
<name>A0ABM1N2Z1_NICVS</name>
<accession>A0ABM1N2Z1</accession>
<dbReference type="Proteomes" id="UP000695000">
    <property type="component" value="Unplaced"/>
</dbReference>
<keyword evidence="1" id="KW-1185">Reference proteome</keyword>
<sequence length="516" mass="59255">MPRHRDVPSLESLSLEAVGGFVVALTPPILATIDVYSQPQAALQSSIDWLKELLVSHIPLYLFDSMAVQVLNAVKELIEQTKKSYFPYVNMSTFMTKMNVVVGLTEVVLNKYLKQINFSLWPKIMRYVLYKNMYQLEGLEVLNLGSCIGGWRSSEYDKFIKDGISQMKNLRSLCLCFDCTDSILQILGENCPHLQCLDVTSSRSVTDRSIPHLLKCQQLRELQLNRTSISIEGFAHLLLGLEKLQDIGRCDELGSIIQYLDDNYAHCESLGLRKIHTRDVNTQSLRLLVNLCPKIEQISLFHDERFTDLTALSTLYNLRDLKLLSCDFYSYYLNSLLEIRGANLTSLHLEHVEDIDLNALIFVSQHCPRLKNLVLYNCDVIDKMTVHNRYLKVKPFQCLERIFWVVDCAFSHLEFILLHSFNIKYIHLGSSTGILHESLANVMAVNPMRELEELRILYSNDLSMTTVRMLLDSCPKLRVLSELEGWQGVSVEELEDFKKYVASHNLDLNIKPILSY</sequence>
<evidence type="ECO:0000313" key="2">
    <source>
        <dbReference type="RefSeq" id="XP_017781191.1"/>
    </source>
</evidence>
<evidence type="ECO:0000313" key="1">
    <source>
        <dbReference type="Proteomes" id="UP000695000"/>
    </source>
</evidence>